<evidence type="ECO:0000313" key="1">
    <source>
        <dbReference type="EMBL" id="PAV84452.1"/>
    </source>
</evidence>
<dbReference type="OrthoDB" id="5834473at2759"/>
<name>A0A2A2LE10_9BILA</name>
<dbReference type="EMBL" id="LIAE01006847">
    <property type="protein sequence ID" value="PAV84452.1"/>
    <property type="molecule type" value="Genomic_DNA"/>
</dbReference>
<accession>A0A2A2LE10</accession>
<reference evidence="1 2" key="1">
    <citation type="journal article" date="2017" name="Curr. Biol.">
        <title>Genome architecture and evolution of a unichromosomal asexual nematode.</title>
        <authorList>
            <person name="Fradin H."/>
            <person name="Zegar C."/>
            <person name="Gutwein M."/>
            <person name="Lucas J."/>
            <person name="Kovtun M."/>
            <person name="Corcoran D."/>
            <person name="Baugh L.R."/>
            <person name="Kiontke K."/>
            <person name="Gunsalus K."/>
            <person name="Fitch D.H."/>
            <person name="Piano F."/>
        </authorList>
    </citation>
    <scope>NUCLEOTIDE SEQUENCE [LARGE SCALE GENOMIC DNA]</scope>
    <source>
        <strain evidence="1">PF1309</strain>
    </source>
</reference>
<dbReference type="Proteomes" id="UP000218231">
    <property type="component" value="Unassembled WGS sequence"/>
</dbReference>
<gene>
    <name evidence="1" type="ORF">WR25_09288</name>
</gene>
<evidence type="ECO:0000313" key="2">
    <source>
        <dbReference type="Proteomes" id="UP000218231"/>
    </source>
</evidence>
<dbReference type="AlphaFoldDB" id="A0A2A2LE10"/>
<keyword evidence="2" id="KW-1185">Reference proteome</keyword>
<protein>
    <recommendedName>
        <fullName evidence="3">Transposase Helix-turn-helix domain-containing protein</fullName>
    </recommendedName>
</protein>
<comment type="caution">
    <text evidence="1">The sequence shown here is derived from an EMBL/GenBank/DDBJ whole genome shotgun (WGS) entry which is preliminary data.</text>
</comment>
<proteinExistence type="predicted"/>
<sequence>MNALVASSEEAQTQAELQLSTVVSCLDLLQSSHLQVLIALRYLATNGFQNLVCDSFGCSQQVVSQIVHRVVDAFCQPAIRDQLIRFPSTAYQLASACDGCGISGGWLPHSRQLSISKLRPVSIT</sequence>
<organism evidence="1 2">
    <name type="scientific">Diploscapter pachys</name>
    <dbReference type="NCBI Taxonomy" id="2018661"/>
    <lineage>
        <taxon>Eukaryota</taxon>
        <taxon>Metazoa</taxon>
        <taxon>Ecdysozoa</taxon>
        <taxon>Nematoda</taxon>
        <taxon>Chromadorea</taxon>
        <taxon>Rhabditida</taxon>
        <taxon>Rhabditina</taxon>
        <taxon>Rhabditomorpha</taxon>
        <taxon>Rhabditoidea</taxon>
        <taxon>Rhabditidae</taxon>
        <taxon>Diploscapter</taxon>
    </lineage>
</organism>
<evidence type="ECO:0008006" key="3">
    <source>
        <dbReference type="Google" id="ProtNLM"/>
    </source>
</evidence>